<keyword evidence="9" id="KW-1185">Reference proteome</keyword>
<comment type="subcellular location">
    <subcellularLocation>
        <location evidence="1">Cell membrane</location>
        <topology evidence="1">Multi-pass membrane protein</topology>
    </subcellularLocation>
</comment>
<sequence>MRLLLCAAFGAGLLLLASPWIWPGGFSRRPSGRGSRLREALAQAGLDGIPLRALLALSLLAALASGGLVLAFTSATALGIAAGLLGLALPALLVGSRARRARRAARAAWPDLLDHLVASLRSGVPLTEALAGLAAVAPPSFRAPFAAFGAAYASTGNLGLCLDELKQRLADPVADRLLETVRMAREVGGTELPGVLRALGASLRQEAAVRGEIEARQSWTRGAARLGLAAPWVVFALLSTRPEAAAAYGTPSGIALLLGGLVVSLVAYRLMLAAGRLPPERRWFR</sequence>
<dbReference type="RefSeq" id="WP_286277831.1">
    <property type="nucleotide sequence ID" value="NZ_AP027731.1"/>
</dbReference>
<proteinExistence type="predicted"/>
<reference evidence="9" key="1">
    <citation type="journal article" date="2019" name="Int. J. Syst. Evol. Microbiol.">
        <title>The Global Catalogue of Microorganisms (GCM) 10K type strain sequencing project: providing services to taxonomists for standard genome sequencing and annotation.</title>
        <authorList>
            <consortium name="The Broad Institute Genomics Platform"/>
            <consortium name="The Broad Institute Genome Sequencing Center for Infectious Disease"/>
            <person name="Wu L."/>
            <person name="Ma J."/>
        </authorList>
    </citation>
    <scope>NUCLEOTIDE SEQUENCE [LARGE SCALE GENOMIC DNA]</scope>
    <source>
        <strain evidence="9">NBRC 108725</strain>
    </source>
</reference>
<evidence type="ECO:0000256" key="2">
    <source>
        <dbReference type="ARBA" id="ARBA00022475"/>
    </source>
</evidence>
<protein>
    <submittedName>
        <fullName evidence="8">Type II secretion system protein F</fullName>
    </submittedName>
</protein>
<feature type="transmembrane region" description="Helical" evidence="6">
    <location>
        <begin position="223"/>
        <end position="240"/>
    </location>
</feature>
<keyword evidence="4 6" id="KW-1133">Transmembrane helix</keyword>
<gene>
    <name evidence="8" type="ORF">GCM10025866_02730</name>
</gene>
<evidence type="ECO:0000256" key="1">
    <source>
        <dbReference type="ARBA" id="ARBA00004651"/>
    </source>
</evidence>
<dbReference type="InterPro" id="IPR018076">
    <property type="entry name" value="T2SS_GspF_dom"/>
</dbReference>
<keyword evidence="2" id="KW-1003">Cell membrane</keyword>
<evidence type="ECO:0000256" key="3">
    <source>
        <dbReference type="ARBA" id="ARBA00022692"/>
    </source>
</evidence>
<name>A0ABM8G849_9MICO</name>
<dbReference type="Pfam" id="PF00482">
    <property type="entry name" value="T2SSF"/>
    <property type="match status" value="1"/>
</dbReference>
<evidence type="ECO:0000256" key="5">
    <source>
        <dbReference type="ARBA" id="ARBA00023136"/>
    </source>
</evidence>
<feature type="transmembrane region" description="Helical" evidence="6">
    <location>
        <begin position="60"/>
        <end position="93"/>
    </location>
</feature>
<dbReference type="PANTHER" id="PTHR35007:SF3">
    <property type="entry name" value="POSSIBLE CONSERVED ALANINE RICH MEMBRANE PROTEIN"/>
    <property type="match status" value="1"/>
</dbReference>
<evidence type="ECO:0000313" key="8">
    <source>
        <dbReference type="EMBL" id="BDZ44364.1"/>
    </source>
</evidence>
<feature type="transmembrane region" description="Helical" evidence="6">
    <location>
        <begin position="252"/>
        <end position="272"/>
    </location>
</feature>
<evidence type="ECO:0000256" key="6">
    <source>
        <dbReference type="SAM" id="Phobius"/>
    </source>
</evidence>
<evidence type="ECO:0000259" key="7">
    <source>
        <dbReference type="Pfam" id="PF00482"/>
    </source>
</evidence>
<dbReference type="Proteomes" id="UP001321498">
    <property type="component" value="Chromosome"/>
</dbReference>
<evidence type="ECO:0000256" key="4">
    <source>
        <dbReference type="ARBA" id="ARBA00022989"/>
    </source>
</evidence>
<keyword evidence="5 6" id="KW-0472">Membrane</keyword>
<accession>A0ABM8G849</accession>
<dbReference type="PANTHER" id="PTHR35007">
    <property type="entry name" value="INTEGRAL MEMBRANE PROTEIN-RELATED"/>
    <property type="match status" value="1"/>
</dbReference>
<dbReference type="EMBL" id="AP027731">
    <property type="protein sequence ID" value="BDZ44364.1"/>
    <property type="molecule type" value="Genomic_DNA"/>
</dbReference>
<evidence type="ECO:0000313" key="9">
    <source>
        <dbReference type="Proteomes" id="UP001321498"/>
    </source>
</evidence>
<keyword evidence="3 6" id="KW-0812">Transmembrane</keyword>
<organism evidence="8 9">
    <name type="scientific">Naasia aerilata</name>
    <dbReference type="NCBI Taxonomy" id="1162966"/>
    <lineage>
        <taxon>Bacteria</taxon>
        <taxon>Bacillati</taxon>
        <taxon>Actinomycetota</taxon>
        <taxon>Actinomycetes</taxon>
        <taxon>Micrococcales</taxon>
        <taxon>Microbacteriaceae</taxon>
        <taxon>Naasia</taxon>
    </lineage>
</organism>
<feature type="domain" description="Type II secretion system protein GspF" evidence="7">
    <location>
        <begin position="113"/>
        <end position="238"/>
    </location>
</feature>